<proteinExistence type="predicted"/>
<feature type="region of interest" description="Disordered" evidence="1">
    <location>
        <begin position="427"/>
        <end position="447"/>
    </location>
</feature>
<evidence type="ECO:0000313" key="2">
    <source>
        <dbReference type="EMBL" id="GLC51362.1"/>
    </source>
</evidence>
<dbReference type="OrthoDB" id="544906at2759"/>
<feature type="region of interest" description="Disordered" evidence="1">
    <location>
        <begin position="325"/>
        <end position="414"/>
    </location>
</feature>
<dbReference type="AlphaFoldDB" id="A0A9W6BFR3"/>
<comment type="caution">
    <text evidence="2">The sequence shown here is derived from an EMBL/GenBank/DDBJ whole genome shotgun (WGS) entry which is preliminary data.</text>
</comment>
<feature type="region of interest" description="Disordered" evidence="1">
    <location>
        <begin position="176"/>
        <end position="203"/>
    </location>
</feature>
<feature type="compositionally biased region" description="Low complexity" evidence="1">
    <location>
        <begin position="329"/>
        <end position="342"/>
    </location>
</feature>
<organism evidence="2 3">
    <name type="scientific">Pleodorina starrii</name>
    <dbReference type="NCBI Taxonomy" id="330485"/>
    <lineage>
        <taxon>Eukaryota</taxon>
        <taxon>Viridiplantae</taxon>
        <taxon>Chlorophyta</taxon>
        <taxon>core chlorophytes</taxon>
        <taxon>Chlorophyceae</taxon>
        <taxon>CS clade</taxon>
        <taxon>Chlamydomonadales</taxon>
        <taxon>Volvocaceae</taxon>
        <taxon>Pleodorina</taxon>
    </lineage>
</organism>
<sequence length="615" mass="63246">MEEVLGHALLLTSPLAACYGAKLLTRLVEQLEDTRRGFLIPRAFSRCLAAQRRTDDRGANCTEQPHDCGLFQYKNAAFSYQNLAEYADSAVVAFGYAGNAANGDDDEELGFCILTPQQALGALGDHAPQFAKIFLNGSTFVADRSEPGTVLSIDEYADRISLFSRHQSVGGSPCAADCPSGCPGTDPQVTSPSLPPRATTDGGAPNVPMTCHSDLSPFTSYSSCDQTYTTDSAPTISTRSSLELPLPSDSLSSTCAQFDISTNVSVAAPAAAEKDAIEGPYCNSTAPQMCPPAPEVVILGKANACMWRDAAATAAATAATAEPVCDNAPTTPRELTTPRRPTASPLSAGGYCANSAAPSSVDAQLPRRSFDSGVTPRELDFGRAATGPASSGFQSRCGVGNPRSASHGGAVVAHARPAQRRCWVPAGARSMPPPLPSPSPVVARGGSFSSARTSLHLQEGDVTCCRGVASAPHSPPQHVRARPCGLVTPGAAPSSPSACPVGLSKAPALPLPDGATLESAVPPALRYYLERARAAGAHEGDAAVVAGSVAVGSLGGADAGVAADAPAAAGRPGFVRATVEQLNTQRLVCCHDTPFAAAKTSRKTRPLAHRVTACK</sequence>
<gene>
    <name evidence="2" type="primary">PLEST004658</name>
    <name evidence="2" type="ORF">PLESTB_000494200</name>
</gene>
<evidence type="ECO:0000313" key="3">
    <source>
        <dbReference type="Proteomes" id="UP001165080"/>
    </source>
</evidence>
<name>A0A9W6BFR3_9CHLO</name>
<protein>
    <submittedName>
        <fullName evidence="2">Uncharacterized protein</fullName>
    </submittedName>
</protein>
<accession>A0A9W6BFR3</accession>
<reference evidence="2 3" key="1">
    <citation type="journal article" date="2023" name="Commun. Biol.">
        <title>Reorganization of the ancestral sex-determining regions during the evolution of trioecy in Pleodorina starrii.</title>
        <authorList>
            <person name="Takahashi K."/>
            <person name="Suzuki S."/>
            <person name="Kawai-Toyooka H."/>
            <person name="Yamamoto K."/>
            <person name="Hamaji T."/>
            <person name="Ootsuki R."/>
            <person name="Yamaguchi H."/>
            <person name="Kawachi M."/>
            <person name="Higashiyama T."/>
            <person name="Nozaki H."/>
        </authorList>
    </citation>
    <scope>NUCLEOTIDE SEQUENCE [LARGE SCALE GENOMIC DNA]</scope>
    <source>
        <strain evidence="2 3">NIES-4479</strain>
    </source>
</reference>
<dbReference type="Proteomes" id="UP001165080">
    <property type="component" value="Unassembled WGS sequence"/>
</dbReference>
<keyword evidence="3" id="KW-1185">Reference proteome</keyword>
<dbReference type="EMBL" id="BRXU01000004">
    <property type="protein sequence ID" value="GLC51362.1"/>
    <property type="molecule type" value="Genomic_DNA"/>
</dbReference>
<evidence type="ECO:0000256" key="1">
    <source>
        <dbReference type="SAM" id="MobiDB-lite"/>
    </source>
</evidence>